<feature type="region of interest" description="Disordered" evidence="1">
    <location>
        <begin position="48"/>
        <end position="73"/>
    </location>
</feature>
<organism evidence="2 3">
    <name type="scientific">Pseudanabaena galeata UHCC 0370</name>
    <dbReference type="NCBI Taxonomy" id="3110310"/>
    <lineage>
        <taxon>Bacteria</taxon>
        <taxon>Bacillati</taxon>
        <taxon>Cyanobacteriota</taxon>
        <taxon>Cyanophyceae</taxon>
        <taxon>Pseudanabaenales</taxon>
        <taxon>Pseudanabaenaceae</taxon>
        <taxon>Pseudanabaena</taxon>
    </lineage>
</organism>
<gene>
    <name evidence="2" type="ORF">VB774_08320</name>
</gene>
<dbReference type="RefSeq" id="WP_323261242.1">
    <property type="nucleotide sequence ID" value="NZ_JAYGIE010000031.1"/>
</dbReference>
<dbReference type="Pfam" id="PF02643">
    <property type="entry name" value="DUF192"/>
    <property type="match status" value="1"/>
</dbReference>
<accession>A0ABU5TH92</accession>
<dbReference type="EMBL" id="JAYGIE010000031">
    <property type="protein sequence ID" value="MEA5477624.1"/>
    <property type="molecule type" value="Genomic_DNA"/>
</dbReference>
<comment type="caution">
    <text evidence="2">The sequence shown here is derived from an EMBL/GenBank/DDBJ whole genome shotgun (WGS) entry which is preliminary data.</text>
</comment>
<proteinExistence type="predicted"/>
<dbReference type="PANTHER" id="PTHR37953">
    <property type="entry name" value="UPF0127 PROTEIN MJ1496"/>
    <property type="match status" value="1"/>
</dbReference>
<feature type="compositionally biased region" description="Low complexity" evidence="1">
    <location>
        <begin position="52"/>
        <end position="73"/>
    </location>
</feature>
<dbReference type="Proteomes" id="UP001301388">
    <property type="component" value="Unassembled WGS sequence"/>
</dbReference>
<dbReference type="InterPro" id="IPR003795">
    <property type="entry name" value="DUF192"/>
</dbReference>
<dbReference type="Gene3D" id="2.60.120.1140">
    <property type="entry name" value="Protein of unknown function DUF192"/>
    <property type="match status" value="1"/>
</dbReference>
<reference evidence="2 3" key="1">
    <citation type="submission" date="2023-12" db="EMBL/GenBank/DDBJ databases">
        <title>Baltic Sea Cyanobacteria.</title>
        <authorList>
            <person name="Delbaje E."/>
            <person name="Fewer D.P."/>
            <person name="Shishido T.K."/>
        </authorList>
    </citation>
    <scope>NUCLEOTIDE SEQUENCE [LARGE SCALE GENOMIC DNA]</scope>
    <source>
        <strain evidence="2 3">UHCC 0370</strain>
    </source>
</reference>
<evidence type="ECO:0000256" key="1">
    <source>
        <dbReference type="SAM" id="MobiDB-lite"/>
    </source>
</evidence>
<evidence type="ECO:0000313" key="3">
    <source>
        <dbReference type="Proteomes" id="UP001301388"/>
    </source>
</evidence>
<protein>
    <submittedName>
        <fullName evidence="2">DUF192 domain-containing protein</fullName>
    </submittedName>
</protein>
<dbReference type="InterPro" id="IPR038695">
    <property type="entry name" value="Saro_0823-like_sf"/>
</dbReference>
<name>A0ABU5TH92_9CYAN</name>
<dbReference type="PANTHER" id="PTHR37953:SF1">
    <property type="entry name" value="UPF0127 PROTEIN MJ1496"/>
    <property type="match status" value="1"/>
</dbReference>
<sequence length="215" mass="22984">MTGNMTGDTSRNCDTPNPSSIQIICIKLCTVSLGISLSISLMGCAPASTEVPKPSSPSATPTISSPTSQTIAPQTKLKPVSELAQYLPITATATIAGREIQLEVASTVKEQEKGLMFRPPLPDDRGMLFPFTPARPTAFWMKNTPSPLDIIFLLDGEVKAIARNVTTCQSDPCPIYPEGGVIADNVIEVRAGLTQELGLKEGDRISVKFLLPKNQ</sequence>
<evidence type="ECO:0000313" key="2">
    <source>
        <dbReference type="EMBL" id="MEA5477624.1"/>
    </source>
</evidence>
<keyword evidence="3" id="KW-1185">Reference proteome</keyword>